<dbReference type="SUPFAM" id="SSF141000">
    <property type="entry name" value="Glu-tRNAGln amidotransferase C subunit"/>
    <property type="match status" value="1"/>
</dbReference>
<dbReference type="InterPro" id="IPR036113">
    <property type="entry name" value="Asp/Glu-ADT_sf_sub_c"/>
</dbReference>
<organism evidence="1">
    <name type="scientific">mine drainage metagenome</name>
    <dbReference type="NCBI Taxonomy" id="410659"/>
    <lineage>
        <taxon>unclassified sequences</taxon>
        <taxon>metagenomes</taxon>
        <taxon>ecological metagenomes</taxon>
    </lineage>
</organism>
<reference evidence="1" key="1">
    <citation type="submission" date="2013-08" db="EMBL/GenBank/DDBJ databases">
        <authorList>
            <person name="Mendez C."/>
            <person name="Richter M."/>
            <person name="Ferrer M."/>
            <person name="Sanchez J."/>
        </authorList>
    </citation>
    <scope>NUCLEOTIDE SEQUENCE</scope>
</reference>
<proteinExistence type="predicted"/>
<dbReference type="EC" id="6.3.5.-" evidence="1"/>
<dbReference type="GO" id="GO:0016740">
    <property type="term" value="F:transferase activity"/>
    <property type="evidence" value="ECO:0007669"/>
    <property type="project" value="UniProtKB-KW"/>
</dbReference>
<dbReference type="PANTHER" id="PTHR15004:SF0">
    <property type="entry name" value="GLUTAMYL-TRNA(GLN) AMIDOTRANSFERASE SUBUNIT C, MITOCHONDRIAL"/>
    <property type="match status" value="1"/>
</dbReference>
<gene>
    <name evidence="1" type="ORF">B2A_00937</name>
</gene>
<dbReference type="InterPro" id="IPR003837">
    <property type="entry name" value="GatC"/>
</dbReference>
<keyword evidence="1" id="KW-0436">Ligase</keyword>
<dbReference type="NCBIfam" id="TIGR00135">
    <property type="entry name" value="gatC"/>
    <property type="match status" value="1"/>
</dbReference>
<reference evidence="1" key="2">
    <citation type="journal article" date="2014" name="ISME J.">
        <title>Microbial stratification in low pH oxic and suboxic macroscopic growths along an acid mine drainage.</title>
        <authorList>
            <person name="Mendez-Garcia C."/>
            <person name="Mesa V."/>
            <person name="Sprenger R.R."/>
            <person name="Richter M."/>
            <person name="Diez M.S."/>
            <person name="Solano J."/>
            <person name="Bargiela R."/>
            <person name="Golyshina O.V."/>
            <person name="Manteca A."/>
            <person name="Ramos J.L."/>
            <person name="Gallego J.R."/>
            <person name="Llorente I."/>
            <person name="Martins Dos Santos V.A."/>
            <person name="Jensen O.N."/>
            <person name="Pelaez A.I."/>
            <person name="Sanchez J."/>
            <person name="Ferrer M."/>
        </authorList>
    </citation>
    <scope>NUCLEOTIDE SEQUENCE</scope>
</reference>
<dbReference type="Gene3D" id="1.10.20.60">
    <property type="entry name" value="Glu-tRNAGln amidotransferase C subunit, N-terminal domain"/>
    <property type="match status" value="1"/>
</dbReference>
<dbReference type="GO" id="GO:0006450">
    <property type="term" value="P:regulation of translational fidelity"/>
    <property type="evidence" value="ECO:0007669"/>
    <property type="project" value="InterPro"/>
</dbReference>
<dbReference type="EMBL" id="AUZZ01000713">
    <property type="protein sequence ID" value="EQD66908.1"/>
    <property type="molecule type" value="Genomic_DNA"/>
</dbReference>
<dbReference type="Pfam" id="PF02686">
    <property type="entry name" value="GatC"/>
    <property type="match status" value="1"/>
</dbReference>
<keyword evidence="1" id="KW-0808">Transferase</keyword>
<name>T1BEG7_9ZZZZ</name>
<evidence type="ECO:0000313" key="1">
    <source>
        <dbReference type="EMBL" id="EQD66908.1"/>
    </source>
</evidence>
<accession>T1BEG7</accession>
<dbReference type="PANTHER" id="PTHR15004">
    <property type="entry name" value="GLUTAMYL-TRNA(GLN) AMIDOTRANSFERASE SUBUNIT C, MITOCHONDRIAL"/>
    <property type="match status" value="1"/>
</dbReference>
<dbReference type="GO" id="GO:0070681">
    <property type="term" value="P:glutaminyl-tRNAGln biosynthesis via transamidation"/>
    <property type="evidence" value="ECO:0007669"/>
    <property type="project" value="TreeGrafter"/>
</dbReference>
<sequence>MVDFQKVDKEMLERICKNAKLELTDSEIEKFVSEMGSILTTFKTLGEVDTKGVPPAYHPTGIKNVWREDRSEKKHMDISNNTDAIEDGYIVGPKLV</sequence>
<dbReference type="GO" id="GO:0016874">
    <property type="term" value="F:ligase activity"/>
    <property type="evidence" value="ECO:0007669"/>
    <property type="project" value="UniProtKB-KW"/>
</dbReference>
<protein>
    <submittedName>
        <fullName evidence="1">Glu-tRNAGln amidotransferase, C subunit</fullName>
        <ecNumber evidence="1">6.3.5.-</ecNumber>
    </submittedName>
</protein>
<comment type="caution">
    <text evidence="1">The sequence shown here is derived from an EMBL/GenBank/DDBJ whole genome shotgun (WGS) entry which is preliminary data.</text>
</comment>
<dbReference type="AlphaFoldDB" id="T1BEG7"/>